<dbReference type="PATRIC" id="fig|1470200.3.peg.2498"/>
<dbReference type="AlphaFoldDB" id="A0A0J0YRG7"/>
<proteinExistence type="predicted"/>
<sequence length="336" mass="40123">MNKTILFGMPSFAGMYKLIEKNLQYYGFNVINIVEDFDNWKPSLSERIYGRWRKIRYRDYSYKHSLKAKRLKYLASERIQGVSLDYALFINGHIYSQDFLKFISKESKHGIVNYQFDGLHRFPEIYSVIDIFDRFYVFDSSDLEFPGLNIYPATNFYFDYDLHDSYEIKSDFYFIGAHMDCRVNVINNFLRYIKANKYSADIQVCGKEVEKRTCYLDGIKLNNGFISFEENLKRSRQSRVLVDFVIDEHSGLSFRTFEALGYRKKLITTNTKILNYDFYHPNNILVWDGEDFSKLNDFLELPYYEIDIGIRQKYSFGNWIKYILNIQPHQKISLPQ</sequence>
<dbReference type="OrthoDB" id="3251881at2"/>
<dbReference type="STRING" id="1470200.PL75_06405"/>
<evidence type="ECO:0000313" key="2">
    <source>
        <dbReference type="Proteomes" id="UP000036027"/>
    </source>
</evidence>
<gene>
    <name evidence="1" type="ORF">PL75_06405</name>
</gene>
<accession>A0A0J0YRG7</accession>
<comment type="caution">
    <text evidence="1">The sequence shown here is derived from an EMBL/GenBank/DDBJ whole genome shotgun (WGS) entry which is preliminary data.</text>
</comment>
<organism evidence="1 2">
    <name type="scientific">Neisseria arctica</name>
    <dbReference type="NCBI Taxonomy" id="1470200"/>
    <lineage>
        <taxon>Bacteria</taxon>
        <taxon>Pseudomonadati</taxon>
        <taxon>Pseudomonadota</taxon>
        <taxon>Betaproteobacteria</taxon>
        <taxon>Neisseriales</taxon>
        <taxon>Neisseriaceae</taxon>
        <taxon>Neisseria</taxon>
    </lineage>
</organism>
<dbReference type="RefSeq" id="WP_047761096.1">
    <property type="nucleotide sequence ID" value="NZ_CP091510.1"/>
</dbReference>
<evidence type="ECO:0000313" key="1">
    <source>
        <dbReference type="EMBL" id="KLT72710.1"/>
    </source>
</evidence>
<dbReference type="EMBL" id="JTDO01000009">
    <property type="protein sequence ID" value="KLT72710.1"/>
    <property type="molecule type" value="Genomic_DNA"/>
</dbReference>
<keyword evidence="2" id="KW-1185">Reference proteome</keyword>
<dbReference type="Proteomes" id="UP000036027">
    <property type="component" value="Unassembled WGS sequence"/>
</dbReference>
<name>A0A0J0YRG7_9NEIS</name>
<protein>
    <submittedName>
        <fullName evidence="1">Uncharacterized protein</fullName>
    </submittedName>
</protein>
<reference evidence="1 2" key="1">
    <citation type="submission" date="2014-11" db="EMBL/GenBank/DDBJ databases">
        <title>Genome of a novel goose pathogen.</title>
        <authorList>
            <person name="Hansen C.M."/>
            <person name="Hueffer K."/>
            <person name="Choi S.C."/>
        </authorList>
    </citation>
    <scope>NUCLEOTIDE SEQUENCE [LARGE SCALE GENOMIC DNA]</scope>
    <source>
        <strain evidence="1 2">KH1503</strain>
    </source>
</reference>